<name>A0A834III0_RHYFE</name>
<sequence length="42" mass="4719">GTIEFGGCNLITLTKIGKKAWYSYIHLCCVHKPCSRSFIVTE</sequence>
<proteinExistence type="predicted"/>
<evidence type="ECO:0000313" key="1">
    <source>
        <dbReference type="EMBL" id="KAF7274797.1"/>
    </source>
</evidence>
<organism evidence="1 2">
    <name type="scientific">Rhynchophorus ferrugineus</name>
    <name type="common">Red palm weevil</name>
    <name type="synonym">Curculio ferrugineus</name>
    <dbReference type="NCBI Taxonomy" id="354439"/>
    <lineage>
        <taxon>Eukaryota</taxon>
        <taxon>Metazoa</taxon>
        <taxon>Ecdysozoa</taxon>
        <taxon>Arthropoda</taxon>
        <taxon>Hexapoda</taxon>
        <taxon>Insecta</taxon>
        <taxon>Pterygota</taxon>
        <taxon>Neoptera</taxon>
        <taxon>Endopterygota</taxon>
        <taxon>Coleoptera</taxon>
        <taxon>Polyphaga</taxon>
        <taxon>Cucujiformia</taxon>
        <taxon>Curculionidae</taxon>
        <taxon>Dryophthorinae</taxon>
        <taxon>Rhynchophorus</taxon>
    </lineage>
</organism>
<reference evidence="1" key="1">
    <citation type="submission" date="2020-08" db="EMBL/GenBank/DDBJ databases">
        <title>Genome sequencing and assembly of the red palm weevil Rhynchophorus ferrugineus.</title>
        <authorList>
            <person name="Dias G.B."/>
            <person name="Bergman C.M."/>
            <person name="Manee M."/>
        </authorList>
    </citation>
    <scope>NUCLEOTIDE SEQUENCE</scope>
    <source>
        <strain evidence="1">AA-2017</strain>
        <tissue evidence="1">Whole larva</tissue>
    </source>
</reference>
<accession>A0A834III0</accession>
<dbReference type="AlphaFoldDB" id="A0A834III0"/>
<feature type="non-terminal residue" evidence="1">
    <location>
        <position position="1"/>
    </location>
</feature>
<evidence type="ECO:0000313" key="2">
    <source>
        <dbReference type="Proteomes" id="UP000625711"/>
    </source>
</evidence>
<protein>
    <submittedName>
        <fullName evidence="1">Uncharacterized protein</fullName>
    </submittedName>
</protein>
<comment type="caution">
    <text evidence="1">The sequence shown here is derived from an EMBL/GenBank/DDBJ whole genome shotgun (WGS) entry which is preliminary data.</text>
</comment>
<dbReference type="EMBL" id="JAACXV010012077">
    <property type="protein sequence ID" value="KAF7274797.1"/>
    <property type="molecule type" value="Genomic_DNA"/>
</dbReference>
<gene>
    <name evidence="1" type="ORF">GWI33_012533</name>
</gene>
<dbReference type="Proteomes" id="UP000625711">
    <property type="component" value="Unassembled WGS sequence"/>
</dbReference>
<keyword evidence="2" id="KW-1185">Reference proteome</keyword>